<feature type="domain" description="Glycosyl transferase family 25" evidence="1">
    <location>
        <begin position="2"/>
        <end position="201"/>
    </location>
</feature>
<dbReference type="EMBL" id="MN740255">
    <property type="protein sequence ID" value="QHT96275.1"/>
    <property type="molecule type" value="Genomic_DNA"/>
</dbReference>
<name>A0A6C0IUW8_9ZZZZ</name>
<dbReference type="AlphaFoldDB" id="A0A6C0IUW8"/>
<reference evidence="2" key="1">
    <citation type="journal article" date="2020" name="Nature">
        <title>Giant virus diversity and host interactions through global metagenomics.</title>
        <authorList>
            <person name="Schulz F."/>
            <person name="Roux S."/>
            <person name="Paez-Espino D."/>
            <person name="Jungbluth S."/>
            <person name="Walsh D.A."/>
            <person name="Denef V.J."/>
            <person name="McMahon K.D."/>
            <person name="Konstantinidis K.T."/>
            <person name="Eloe-Fadrosh E.A."/>
            <person name="Kyrpides N.C."/>
            <person name="Woyke T."/>
        </authorList>
    </citation>
    <scope>NUCLEOTIDE SEQUENCE</scope>
    <source>
        <strain evidence="2">GVMAG-M-3300024302-11</strain>
    </source>
</reference>
<dbReference type="Pfam" id="PF01755">
    <property type="entry name" value="Glyco_transf_25"/>
    <property type="match status" value="1"/>
</dbReference>
<sequence length="291" mass="34131">MKFYYINLNKSKKRNENMIAFFNNLSLYLDENIDYNRIEGLDANSEDNLDNYIKDGKFKDMLSAYVKNAKVTIYGTLKIPQNNTIYTKELKKGEFGCLYSHIKTISDFYNTEDNVGLICEDDLSTNFIYNKEYFKDKFNSLVDDIDKYGIISLSCVGSIRTIKFCLNTTKQLHKFEPYYFYGTGSYIINRKTAKDILDNISYFDDKLLLKTNNTTSYVADNYIYSSTNTHFLIPSLFFTNEEFETTIDSNTSKHKQVQKLMQECINKPKISYKNNRSRKRLSNNQLLALYK</sequence>
<accession>A0A6C0IUW8</accession>
<dbReference type="InterPro" id="IPR002654">
    <property type="entry name" value="Glyco_trans_25"/>
</dbReference>
<evidence type="ECO:0000313" key="2">
    <source>
        <dbReference type="EMBL" id="QHT96275.1"/>
    </source>
</evidence>
<organism evidence="2">
    <name type="scientific">viral metagenome</name>
    <dbReference type="NCBI Taxonomy" id="1070528"/>
    <lineage>
        <taxon>unclassified sequences</taxon>
        <taxon>metagenomes</taxon>
        <taxon>organismal metagenomes</taxon>
    </lineage>
</organism>
<proteinExistence type="predicted"/>
<protein>
    <recommendedName>
        <fullName evidence="1">Glycosyl transferase family 25 domain-containing protein</fullName>
    </recommendedName>
</protein>
<evidence type="ECO:0000259" key="1">
    <source>
        <dbReference type="Pfam" id="PF01755"/>
    </source>
</evidence>